<feature type="transmembrane region" description="Helical" evidence="1">
    <location>
        <begin position="44"/>
        <end position="68"/>
    </location>
</feature>
<protein>
    <submittedName>
        <fullName evidence="2">Uncharacterized protein</fullName>
    </submittedName>
</protein>
<keyword evidence="1" id="KW-0812">Transmembrane</keyword>
<keyword evidence="1" id="KW-0472">Membrane</keyword>
<evidence type="ECO:0000256" key="1">
    <source>
        <dbReference type="SAM" id="Phobius"/>
    </source>
</evidence>
<sequence length="101" mass="11306">MPLRIILFIVPIFEYMSLIASLIFNSSSELELSKWTPSLVSNHSTSFVLGSTSPTYKALLILKLFIILRNSFIEVELRSIPVVLASISLRASFMILSLPSM</sequence>
<accession>A0A8S5UBU8</accession>
<proteinExistence type="predicted"/>
<dbReference type="EMBL" id="BK016062">
    <property type="protein sequence ID" value="DAF91838.1"/>
    <property type="molecule type" value="Genomic_DNA"/>
</dbReference>
<feature type="transmembrane region" description="Helical" evidence="1">
    <location>
        <begin position="5"/>
        <end position="24"/>
    </location>
</feature>
<organism evidence="2">
    <name type="scientific">Podoviridae sp. ctZkC8</name>
    <dbReference type="NCBI Taxonomy" id="2825259"/>
    <lineage>
        <taxon>Viruses</taxon>
        <taxon>Duplodnaviria</taxon>
        <taxon>Heunggongvirae</taxon>
        <taxon>Uroviricota</taxon>
        <taxon>Caudoviricetes</taxon>
    </lineage>
</organism>
<reference evidence="2" key="1">
    <citation type="journal article" date="2021" name="Proc. Natl. Acad. Sci. U.S.A.">
        <title>A Catalog of Tens of Thousands of Viruses from Human Metagenomes Reveals Hidden Associations with Chronic Diseases.</title>
        <authorList>
            <person name="Tisza M.J."/>
            <person name="Buck C.B."/>
        </authorList>
    </citation>
    <scope>NUCLEOTIDE SEQUENCE</scope>
    <source>
        <strain evidence="2">CtZkC8</strain>
    </source>
</reference>
<name>A0A8S5UBU8_9CAUD</name>
<evidence type="ECO:0000313" key="2">
    <source>
        <dbReference type="EMBL" id="DAF91838.1"/>
    </source>
</evidence>
<keyword evidence="1" id="KW-1133">Transmembrane helix</keyword>